<dbReference type="InterPro" id="IPR015908">
    <property type="entry name" value="Allantoicase_dom"/>
</dbReference>
<sequence length="353" mass="40313">MAVSMLKKTLPFHRTVDLTSSRNGAKIIFSTGDHYGVADNMLKREEITSNLSVDGWQLNAETRKNNYVIIKLATSAIIKYICIDTTHIKQHNLYCPFSLQAGHLESFFSQDRKCRIGKSASLEDLKYFESFDTKSWPFYLKKTQLPSPEMSKQYYNIESNNDIVTHVKLTLCPMGGIARLYIYGFAVYPPLITLSPQFNLVSLLYGAHCVNSTHCFSGDPNLLLLPTPPLHKNDGWMPLDPKEEVKEFMFQRPAVDFRLAYPVKNLSYVIIDTTNIDEICSDFTIQVYGRSSTQYRTFYPLVPKTQVVKNSRQIIPVTENKDWRTLFVELIVSPGGAINRFAIFGESELPDEF</sequence>
<dbReference type="OrthoDB" id="10266039at2759"/>
<dbReference type="KEGG" id="pbar:105431920"/>
<dbReference type="RefSeq" id="XP_011644732.1">
    <property type="nucleotide sequence ID" value="XM_011646430.2"/>
</dbReference>
<dbReference type="RefSeq" id="XP_011644733.1">
    <property type="nucleotide sequence ID" value="XM_011646431.2"/>
</dbReference>
<accession>A0A6I9WNQ4</accession>
<dbReference type="Gene3D" id="2.60.120.260">
    <property type="entry name" value="Galactose-binding domain-like"/>
    <property type="match status" value="2"/>
</dbReference>
<evidence type="ECO:0000256" key="1">
    <source>
        <dbReference type="ARBA" id="ARBA00009242"/>
    </source>
</evidence>
<evidence type="ECO:0000313" key="6">
    <source>
        <dbReference type="RefSeq" id="XP_011644733.1"/>
    </source>
</evidence>
<proteinExistence type="inferred from homology"/>
<keyword evidence="4" id="KW-1185">Reference proteome</keyword>
<evidence type="ECO:0000256" key="2">
    <source>
        <dbReference type="ARBA" id="ARBA00031078"/>
    </source>
</evidence>
<evidence type="ECO:0000313" key="5">
    <source>
        <dbReference type="RefSeq" id="XP_011644732.1"/>
    </source>
</evidence>
<dbReference type="GO" id="GO:0000256">
    <property type="term" value="P:allantoin catabolic process"/>
    <property type="evidence" value="ECO:0007669"/>
    <property type="project" value="InterPro"/>
</dbReference>
<dbReference type="AlphaFoldDB" id="A0A6I9WNQ4"/>
<name>A0A6I9WNQ4_9HYME</name>
<reference evidence="5 6" key="1">
    <citation type="submission" date="2025-04" db="UniProtKB">
        <authorList>
            <consortium name="RefSeq"/>
        </authorList>
    </citation>
    <scope>IDENTIFICATION</scope>
</reference>
<dbReference type="GO" id="GO:0004037">
    <property type="term" value="F:allantoicase activity"/>
    <property type="evidence" value="ECO:0007669"/>
    <property type="project" value="InterPro"/>
</dbReference>
<dbReference type="PANTHER" id="PTHR12045:SF3">
    <property type="entry name" value="INACTIVE ALLANTOICASE-RELATED"/>
    <property type="match status" value="1"/>
</dbReference>
<dbReference type="SUPFAM" id="SSF49785">
    <property type="entry name" value="Galactose-binding domain-like"/>
    <property type="match status" value="2"/>
</dbReference>
<evidence type="ECO:0000259" key="3">
    <source>
        <dbReference type="Pfam" id="PF03561"/>
    </source>
</evidence>
<dbReference type="Proteomes" id="UP000504615">
    <property type="component" value="Unplaced"/>
</dbReference>
<dbReference type="InterPro" id="IPR008979">
    <property type="entry name" value="Galactose-bd-like_sf"/>
</dbReference>
<organism evidence="4 6">
    <name type="scientific">Pogonomyrmex barbatus</name>
    <name type="common">red harvester ant</name>
    <dbReference type="NCBI Taxonomy" id="144034"/>
    <lineage>
        <taxon>Eukaryota</taxon>
        <taxon>Metazoa</taxon>
        <taxon>Ecdysozoa</taxon>
        <taxon>Arthropoda</taxon>
        <taxon>Hexapoda</taxon>
        <taxon>Insecta</taxon>
        <taxon>Pterygota</taxon>
        <taxon>Neoptera</taxon>
        <taxon>Endopterygota</taxon>
        <taxon>Hymenoptera</taxon>
        <taxon>Apocrita</taxon>
        <taxon>Aculeata</taxon>
        <taxon>Formicoidea</taxon>
        <taxon>Formicidae</taxon>
        <taxon>Myrmicinae</taxon>
        <taxon>Pogonomyrmex</taxon>
    </lineage>
</organism>
<dbReference type="GeneID" id="105431920"/>
<dbReference type="InterPro" id="IPR005164">
    <property type="entry name" value="Allantoicase"/>
</dbReference>
<gene>
    <name evidence="5 6" type="primary">LOC105431920</name>
</gene>
<protein>
    <recommendedName>
        <fullName evidence="2">Allantoate amidinohydrolase</fullName>
    </recommendedName>
</protein>
<comment type="similarity">
    <text evidence="1">Belongs to the allantoicase family.</text>
</comment>
<dbReference type="Pfam" id="PF03561">
    <property type="entry name" value="Allantoicase"/>
    <property type="match status" value="1"/>
</dbReference>
<dbReference type="PANTHER" id="PTHR12045">
    <property type="entry name" value="ALLANTOICASE"/>
    <property type="match status" value="1"/>
</dbReference>
<evidence type="ECO:0000313" key="4">
    <source>
        <dbReference type="Proteomes" id="UP000504615"/>
    </source>
</evidence>
<feature type="domain" description="Allantoicase" evidence="3">
    <location>
        <begin position="24"/>
        <end position="185"/>
    </location>
</feature>